<sequence>MGLRDLLRRRRRKPSVVGTSEAGTTAAARRAAVEHVPLTPAQLADLEEARAELRRAAQETGVTSFRDTPGGVGQSCPINSRRLQIL</sequence>
<gene>
    <name evidence="2" type="ORF">DBZ45_10580</name>
</gene>
<evidence type="ECO:0000313" key="3">
    <source>
        <dbReference type="Proteomes" id="UP000249166"/>
    </source>
</evidence>
<feature type="compositionally biased region" description="Polar residues" evidence="1">
    <location>
        <begin position="76"/>
        <end position="86"/>
    </location>
</feature>
<comment type="caution">
    <text evidence="2">The sequence shown here is derived from an EMBL/GenBank/DDBJ whole genome shotgun (WGS) entry which is preliminary data.</text>
</comment>
<proteinExistence type="predicted"/>
<accession>A0A328HFI4</accession>
<feature type="compositionally biased region" description="Low complexity" evidence="1">
    <location>
        <begin position="16"/>
        <end position="30"/>
    </location>
</feature>
<dbReference type="AlphaFoldDB" id="A0A328HFI4"/>
<evidence type="ECO:0000313" key="2">
    <source>
        <dbReference type="EMBL" id="RAM37262.1"/>
    </source>
</evidence>
<feature type="region of interest" description="Disordered" evidence="1">
    <location>
        <begin position="55"/>
        <end position="86"/>
    </location>
</feature>
<name>A0A328HFI4_ARTGO</name>
<protein>
    <submittedName>
        <fullName evidence="2">Uncharacterized protein</fullName>
    </submittedName>
</protein>
<reference evidence="2 3" key="1">
    <citation type="submission" date="2018-04" db="EMBL/GenBank/DDBJ databases">
        <title>Bacteria isolated from cave deposits of Manipur.</title>
        <authorList>
            <person name="Sahoo D."/>
            <person name="Sarangthem I."/>
            <person name="Nandeibam J."/>
        </authorList>
    </citation>
    <scope>NUCLEOTIDE SEQUENCE [LARGE SCALE GENOMIC DNA]</scope>
    <source>
        <strain evidence="3">mrc11</strain>
    </source>
</reference>
<evidence type="ECO:0000256" key="1">
    <source>
        <dbReference type="SAM" id="MobiDB-lite"/>
    </source>
</evidence>
<dbReference type="Proteomes" id="UP000249166">
    <property type="component" value="Unassembled WGS sequence"/>
</dbReference>
<feature type="region of interest" description="Disordered" evidence="1">
    <location>
        <begin position="1"/>
        <end position="33"/>
    </location>
</feature>
<organism evidence="2 3">
    <name type="scientific">Arthrobacter globiformis</name>
    <dbReference type="NCBI Taxonomy" id="1665"/>
    <lineage>
        <taxon>Bacteria</taxon>
        <taxon>Bacillati</taxon>
        <taxon>Actinomycetota</taxon>
        <taxon>Actinomycetes</taxon>
        <taxon>Micrococcales</taxon>
        <taxon>Micrococcaceae</taxon>
        <taxon>Arthrobacter</taxon>
    </lineage>
</organism>
<dbReference type="EMBL" id="QLNP01000074">
    <property type="protein sequence ID" value="RAM37262.1"/>
    <property type="molecule type" value="Genomic_DNA"/>
</dbReference>